<feature type="region of interest" description="Disordered" evidence="3">
    <location>
        <begin position="292"/>
        <end position="354"/>
    </location>
</feature>
<proteinExistence type="predicted"/>
<accession>A0A8H7BW29</accession>
<feature type="compositionally biased region" description="Acidic residues" evidence="3">
    <location>
        <begin position="187"/>
        <end position="200"/>
    </location>
</feature>
<feature type="compositionally biased region" description="Polar residues" evidence="3">
    <location>
        <begin position="59"/>
        <end position="76"/>
    </location>
</feature>
<organism evidence="5 6">
    <name type="scientific">Apophysomyces ossiformis</name>
    <dbReference type="NCBI Taxonomy" id="679940"/>
    <lineage>
        <taxon>Eukaryota</taxon>
        <taxon>Fungi</taxon>
        <taxon>Fungi incertae sedis</taxon>
        <taxon>Mucoromycota</taxon>
        <taxon>Mucoromycotina</taxon>
        <taxon>Mucoromycetes</taxon>
        <taxon>Mucorales</taxon>
        <taxon>Mucorineae</taxon>
        <taxon>Mucoraceae</taxon>
        <taxon>Apophysomyces</taxon>
    </lineage>
</organism>
<evidence type="ECO:0000313" key="5">
    <source>
        <dbReference type="EMBL" id="KAF7728733.1"/>
    </source>
</evidence>
<comment type="subcellular location">
    <subcellularLocation>
        <location evidence="1">Nucleus</location>
    </subcellularLocation>
</comment>
<evidence type="ECO:0000256" key="1">
    <source>
        <dbReference type="ARBA" id="ARBA00004123"/>
    </source>
</evidence>
<dbReference type="InterPro" id="IPR011993">
    <property type="entry name" value="PH-like_dom_sf"/>
</dbReference>
<gene>
    <name evidence="5" type="ORF">EC973_005570</name>
</gene>
<dbReference type="OrthoDB" id="185618at2759"/>
<feature type="compositionally biased region" description="Low complexity" evidence="3">
    <location>
        <begin position="292"/>
        <end position="303"/>
    </location>
</feature>
<dbReference type="InterPro" id="IPR000156">
    <property type="entry name" value="Ran_bind_dom"/>
</dbReference>
<dbReference type="GO" id="GO:0005634">
    <property type="term" value="C:nucleus"/>
    <property type="evidence" value="ECO:0007669"/>
    <property type="project" value="UniProtKB-SubCell"/>
</dbReference>
<evidence type="ECO:0000256" key="2">
    <source>
        <dbReference type="ARBA" id="ARBA00023242"/>
    </source>
</evidence>
<dbReference type="AlphaFoldDB" id="A0A8H7BW29"/>
<protein>
    <recommendedName>
        <fullName evidence="4">RanBD1 domain-containing protein</fullName>
    </recommendedName>
</protein>
<dbReference type="SMART" id="SM00160">
    <property type="entry name" value="RanBD"/>
    <property type="match status" value="1"/>
</dbReference>
<feature type="compositionally biased region" description="Polar residues" evidence="3">
    <location>
        <begin position="304"/>
        <end position="313"/>
    </location>
</feature>
<dbReference type="EMBL" id="JABAYA010000032">
    <property type="protein sequence ID" value="KAF7728733.1"/>
    <property type="molecule type" value="Genomic_DNA"/>
</dbReference>
<feature type="compositionally biased region" description="Basic and acidic residues" evidence="3">
    <location>
        <begin position="114"/>
        <end position="132"/>
    </location>
</feature>
<feature type="domain" description="RanBD1" evidence="4">
    <location>
        <begin position="357"/>
        <end position="499"/>
    </location>
</feature>
<dbReference type="PANTHER" id="PTHR23138">
    <property type="entry name" value="RAN BINDING PROTEIN"/>
    <property type="match status" value="1"/>
</dbReference>
<evidence type="ECO:0000256" key="3">
    <source>
        <dbReference type="SAM" id="MobiDB-lite"/>
    </source>
</evidence>
<dbReference type="CDD" id="cd13180">
    <property type="entry name" value="RanBD_RanBP3"/>
    <property type="match status" value="1"/>
</dbReference>
<dbReference type="PROSITE" id="PS50196">
    <property type="entry name" value="RANBD1"/>
    <property type="match status" value="1"/>
</dbReference>
<feature type="region of interest" description="Disordered" evidence="3">
    <location>
        <begin position="1"/>
        <end position="223"/>
    </location>
</feature>
<name>A0A8H7BW29_9FUNG</name>
<dbReference type="Gene3D" id="2.30.29.30">
    <property type="entry name" value="Pleckstrin-homology domain (PH domain)/Phosphotyrosine-binding domain (PTB)"/>
    <property type="match status" value="1"/>
</dbReference>
<dbReference type="SUPFAM" id="SSF50729">
    <property type="entry name" value="PH domain-like"/>
    <property type="match status" value="1"/>
</dbReference>
<keyword evidence="6" id="KW-1185">Reference proteome</keyword>
<feature type="compositionally biased region" description="Basic and acidic residues" evidence="3">
    <location>
        <begin position="201"/>
        <end position="216"/>
    </location>
</feature>
<dbReference type="InterPro" id="IPR045255">
    <property type="entry name" value="RanBP1-like"/>
</dbReference>
<dbReference type="Proteomes" id="UP000605846">
    <property type="component" value="Unassembled WGS sequence"/>
</dbReference>
<evidence type="ECO:0000259" key="4">
    <source>
        <dbReference type="PROSITE" id="PS50196"/>
    </source>
</evidence>
<dbReference type="PANTHER" id="PTHR23138:SF142">
    <property type="entry name" value="RAN-BINDING PROTEIN 3B-RELATED"/>
    <property type="match status" value="1"/>
</dbReference>
<sequence length="509" mass="55185">MSSPPDSISDVEDTISNKKRGRAQSAEPQLAKEAEQIVEETASDVSASKKTKRVEETAASMSTIRRNLKDMSTTDEMNTEEERNQIYEEETKETANPEGEEDSHSVDTPMSQYNERKRLAMEDTQDSNEKASQHPISNGEDVKDDEEASPRKKARDTFEIPSSTDKKDSAAESIASANLSRFGGKGDEDDWGEFAEELEENQSKAKTSTETKEKPKYAFGTTSGFGTKGWASSHITSSVPSKPSFGGFAASSFGAFSQKTAPASSTSPPTASPSFGSFAKASVSPFVLAAASTTTNALSSPSNIPSSPATTTADAEEAGLQEKRDQSTTEDNEESAGFDEDYNASETGTSGAIKPVKFGDAVKSKPLNVKPKEVKTGEENERTIYQTKAKLLVLDTVTSNWKERGAGTLRINTSDRAQDNSFTTRLVMRADSVFRLILNVKIFPGMQVFIMQEKFVRFAGFETETKDGKTETKLVNYALRVSNAAAAEELRDQIAACVPPSSIEPKENA</sequence>
<evidence type="ECO:0000313" key="6">
    <source>
        <dbReference type="Proteomes" id="UP000605846"/>
    </source>
</evidence>
<comment type="caution">
    <text evidence="5">The sequence shown here is derived from an EMBL/GenBank/DDBJ whole genome shotgun (WGS) entry which is preliminary data.</text>
</comment>
<reference evidence="5" key="1">
    <citation type="submission" date="2020-01" db="EMBL/GenBank/DDBJ databases">
        <title>Genome Sequencing of Three Apophysomyces-Like Fungal Strains Confirms a Novel Fungal Genus in the Mucoromycota with divergent Burkholderia-like Endosymbiotic Bacteria.</title>
        <authorList>
            <person name="Stajich J.E."/>
            <person name="Macias A.M."/>
            <person name="Carter-House D."/>
            <person name="Lovett B."/>
            <person name="Kasson L.R."/>
            <person name="Berry K."/>
            <person name="Grigoriev I."/>
            <person name="Chang Y."/>
            <person name="Spatafora J."/>
            <person name="Kasson M.T."/>
        </authorList>
    </citation>
    <scope>NUCLEOTIDE SEQUENCE</scope>
    <source>
        <strain evidence="5">NRRL A-21654</strain>
    </source>
</reference>
<dbReference type="Pfam" id="PF00638">
    <property type="entry name" value="Ran_BP1"/>
    <property type="match status" value="1"/>
</dbReference>
<feature type="compositionally biased region" description="Acidic residues" evidence="3">
    <location>
        <begin position="328"/>
        <end position="343"/>
    </location>
</feature>
<keyword evidence="2" id="KW-0539">Nucleus</keyword>